<keyword evidence="1" id="KW-0812">Transmembrane</keyword>
<keyword evidence="1" id="KW-0472">Membrane</keyword>
<evidence type="ECO:0000313" key="2">
    <source>
        <dbReference type="EMBL" id="MEA5427078.1"/>
    </source>
</evidence>
<feature type="transmembrane region" description="Helical" evidence="1">
    <location>
        <begin position="42"/>
        <end position="62"/>
    </location>
</feature>
<feature type="transmembrane region" description="Helical" evidence="1">
    <location>
        <begin position="96"/>
        <end position="116"/>
    </location>
</feature>
<feature type="transmembrane region" description="Helical" evidence="1">
    <location>
        <begin position="68"/>
        <end position="84"/>
    </location>
</feature>
<evidence type="ECO:0000256" key="1">
    <source>
        <dbReference type="SAM" id="Phobius"/>
    </source>
</evidence>
<proteinExistence type="predicted"/>
<gene>
    <name evidence="2" type="ORF">VB798_10865</name>
</gene>
<sequence>MAESLQIVYHYERINFDKFEHFHKGVFKNTLTSEGRIRRAEFTLSLLIFSIFQGIIFEVALIGDYTHFFIILLFPLLYFLLMQGSKRCHDIGRTGWFQLIPFYIFWMLFADSQYGVNKYGLNPKGIGNPKY</sequence>
<organism evidence="2 3">
    <name type="scientific">Arcicella lustrica</name>
    <dbReference type="NCBI Taxonomy" id="2984196"/>
    <lineage>
        <taxon>Bacteria</taxon>
        <taxon>Pseudomonadati</taxon>
        <taxon>Bacteroidota</taxon>
        <taxon>Cytophagia</taxon>
        <taxon>Cytophagales</taxon>
        <taxon>Flectobacillaceae</taxon>
        <taxon>Arcicella</taxon>
    </lineage>
</organism>
<dbReference type="PANTHER" id="PTHR34980">
    <property type="entry name" value="INNER MEMBRANE PROTEIN-RELATED-RELATED"/>
    <property type="match status" value="1"/>
</dbReference>
<dbReference type="RefSeq" id="WP_323258498.1">
    <property type="nucleotide sequence ID" value="NZ_JAYGIM010000007.1"/>
</dbReference>
<evidence type="ECO:0000313" key="3">
    <source>
        <dbReference type="Proteomes" id="UP001302222"/>
    </source>
</evidence>
<accession>A0ABU5SIG2</accession>
<keyword evidence="3" id="KW-1185">Reference proteome</keyword>
<keyword evidence="1" id="KW-1133">Transmembrane helix</keyword>
<protein>
    <submittedName>
        <fullName evidence="2">DUF805 domain-containing protein</fullName>
    </submittedName>
</protein>
<dbReference type="PANTHER" id="PTHR34980:SF3">
    <property type="entry name" value="BLR8105 PROTEIN"/>
    <property type="match status" value="1"/>
</dbReference>
<dbReference type="InterPro" id="IPR008523">
    <property type="entry name" value="DUF805"/>
</dbReference>
<comment type="caution">
    <text evidence="2">The sequence shown here is derived from an EMBL/GenBank/DDBJ whole genome shotgun (WGS) entry which is preliminary data.</text>
</comment>
<reference evidence="2 3" key="1">
    <citation type="submission" date="2023-12" db="EMBL/GenBank/DDBJ databases">
        <title>Novel species of the genus Arcicella isolated from rivers.</title>
        <authorList>
            <person name="Lu H."/>
        </authorList>
    </citation>
    <scope>NUCLEOTIDE SEQUENCE [LARGE SCALE GENOMIC DNA]</scope>
    <source>
        <strain evidence="2 3">DC25W</strain>
    </source>
</reference>
<dbReference type="Pfam" id="PF05656">
    <property type="entry name" value="DUF805"/>
    <property type="match status" value="1"/>
</dbReference>
<dbReference type="EMBL" id="JAYGIM010000007">
    <property type="protein sequence ID" value="MEA5427078.1"/>
    <property type="molecule type" value="Genomic_DNA"/>
</dbReference>
<dbReference type="Proteomes" id="UP001302222">
    <property type="component" value="Unassembled WGS sequence"/>
</dbReference>
<name>A0ABU5SIG2_9BACT</name>